<dbReference type="InterPro" id="IPR051020">
    <property type="entry name" value="ALDH-related_metabolic_enz"/>
</dbReference>
<evidence type="ECO:0000313" key="8">
    <source>
        <dbReference type="Proteomes" id="UP000237865"/>
    </source>
</evidence>
<evidence type="ECO:0000256" key="2">
    <source>
        <dbReference type="ARBA" id="ARBA00022857"/>
    </source>
</evidence>
<dbReference type="PANTHER" id="PTHR42991:SF1">
    <property type="entry name" value="ALDEHYDE DEHYDROGENASE"/>
    <property type="match status" value="1"/>
</dbReference>
<feature type="domain" description="Aldehyde dehydrogenase" evidence="6">
    <location>
        <begin position="17"/>
        <end position="465"/>
    </location>
</feature>
<keyword evidence="8" id="KW-1185">Reference proteome</keyword>
<dbReference type="PANTHER" id="PTHR42991">
    <property type="entry name" value="ALDEHYDE DEHYDROGENASE"/>
    <property type="match status" value="1"/>
</dbReference>
<protein>
    <submittedName>
        <fullName evidence="7">Glyceraldehyde-3-phosphate dehydrogenase</fullName>
    </submittedName>
</protein>
<evidence type="ECO:0000256" key="3">
    <source>
        <dbReference type="ARBA" id="ARBA00023002"/>
    </source>
</evidence>
<dbReference type="Gene3D" id="3.40.309.10">
    <property type="entry name" value="Aldehyde Dehydrogenase, Chain A, domain 2"/>
    <property type="match status" value="1"/>
</dbReference>
<proteinExistence type="inferred from homology"/>
<dbReference type="STRING" id="1399797.GCA_000518285_00267"/>
<dbReference type="InterPro" id="IPR016163">
    <property type="entry name" value="Ald_DH_C"/>
</dbReference>
<name>A0A2S5RDP4_9MOLU</name>
<evidence type="ECO:0000256" key="4">
    <source>
        <dbReference type="PROSITE-ProRule" id="PRU10007"/>
    </source>
</evidence>
<dbReference type="InterPro" id="IPR016162">
    <property type="entry name" value="Ald_DH_N"/>
</dbReference>
<dbReference type="SUPFAM" id="SSF53720">
    <property type="entry name" value="ALDH-like"/>
    <property type="match status" value="1"/>
</dbReference>
<evidence type="ECO:0000313" key="7">
    <source>
        <dbReference type="EMBL" id="PPE05441.1"/>
    </source>
</evidence>
<dbReference type="GO" id="GO:0008911">
    <property type="term" value="F:lactaldehyde dehydrogenase (NAD+) activity"/>
    <property type="evidence" value="ECO:0007669"/>
    <property type="project" value="TreeGrafter"/>
</dbReference>
<dbReference type="PROSITE" id="PS00070">
    <property type="entry name" value="ALDEHYDE_DEHYDR_CYS"/>
    <property type="match status" value="1"/>
</dbReference>
<dbReference type="Pfam" id="PF00171">
    <property type="entry name" value="Aldedh"/>
    <property type="match status" value="1"/>
</dbReference>
<dbReference type="AlphaFoldDB" id="A0A2S5RDP4"/>
<dbReference type="RefSeq" id="WP_028126394.1">
    <property type="nucleotide sequence ID" value="NZ_PHNE01000002.1"/>
</dbReference>
<dbReference type="InterPro" id="IPR015590">
    <property type="entry name" value="Aldehyde_DH_dom"/>
</dbReference>
<comment type="similarity">
    <text evidence="1 5">Belongs to the aldehyde dehydrogenase family.</text>
</comment>
<evidence type="ECO:0000256" key="1">
    <source>
        <dbReference type="ARBA" id="ARBA00009986"/>
    </source>
</evidence>
<evidence type="ECO:0000256" key="5">
    <source>
        <dbReference type="RuleBase" id="RU003345"/>
    </source>
</evidence>
<organism evidence="7 8">
    <name type="scientific">Williamsoniiplasma lucivorax</name>
    <dbReference type="NCBI Taxonomy" id="209274"/>
    <lineage>
        <taxon>Bacteria</taxon>
        <taxon>Bacillati</taxon>
        <taxon>Mycoplasmatota</taxon>
        <taxon>Mollicutes</taxon>
        <taxon>Entomoplasmatales</taxon>
        <taxon>Williamsoniiplasma</taxon>
    </lineage>
</organism>
<feature type="active site" evidence="4">
    <location>
        <position position="247"/>
    </location>
</feature>
<gene>
    <name evidence="7" type="primary">gapN</name>
    <name evidence="7" type="ORF">ELUCI_v1c05330</name>
</gene>
<dbReference type="InterPro" id="IPR029510">
    <property type="entry name" value="Ald_DH_CS_GLU"/>
</dbReference>
<dbReference type="InterPro" id="IPR016160">
    <property type="entry name" value="Ald_DH_CS_CYS"/>
</dbReference>
<dbReference type="EMBL" id="PHNE01000002">
    <property type="protein sequence ID" value="PPE05441.1"/>
    <property type="molecule type" value="Genomic_DNA"/>
</dbReference>
<dbReference type="Proteomes" id="UP000237865">
    <property type="component" value="Unassembled WGS sequence"/>
</dbReference>
<dbReference type="FunFam" id="3.40.309.10:FF:000022">
    <property type="entry name" value="NADP-dependent glyceraldehyde-3-phosphate dehydrogenase"/>
    <property type="match status" value="1"/>
</dbReference>
<dbReference type="InterPro" id="IPR016161">
    <property type="entry name" value="Ald_DH/histidinol_DH"/>
</dbReference>
<sequence length="471" mass="51625">MYKMQALINGQLIERKEVVEILNPTSLTIAGVVPALSAEDIKNAYQAAKNAQKSWEHLQLLERIKILNQWRDLIWKNKEELATIIMHEVAKAYKDALSEVERTIEYIDYTFQEAMRLEPMALTGAGMGVKNKYGIFERVAKGVGLAISPFNYPINLALAKIAPALVMGNTLVFKPATAGSLIGAKLGQLAHEAQIPAGVFNVVTGRGRDIGDDLTNNPHLNFISFTGSTKTGQHILQTASTKDVVLELGGKDPAIVLDDLKLDFYANEIISGAFSYSGQRCTAIKRVITTDAIADKIVPILKEKVEKLKVGTPQDNAQITPMIDQVSADFVLELIQDAKKQGAEIVTGDRHEKNLLWPTLIDHVTPAMKIAWEEPFGPVLPVLRINDLDQMIKVANDSNYGLQASIYTQNLNQAIHIAKTLEVGTININGKSQRGPDSFPFLGIKDSGVGAQGIHETLLSVTRLKGIVINY</sequence>
<keyword evidence="2" id="KW-0521">NADP</keyword>
<dbReference type="CDD" id="cd07082">
    <property type="entry name" value="ALDH_F11_NP-GAPDH"/>
    <property type="match status" value="1"/>
</dbReference>
<reference evidence="7 8" key="1">
    <citation type="submission" date="2017-11" db="EMBL/GenBank/DDBJ databases">
        <title>Genome sequence of Entomoplasma lucivorax PIPN-2 (ATCC 49196).</title>
        <authorList>
            <person name="Lo W.-S."/>
            <person name="Gasparich G.E."/>
            <person name="Kuo C.-H."/>
        </authorList>
    </citation>
    <scope>NUCLEOTIDE SEQUENCE [LARGE SCALE GENOMIC DNA]</scope>
    <source>
        <strain evidence="7 8">PIPN-2</strain>
    </source>
</reference>
<dbReference type="Gene3D" id="3.40.605.10">
    <property type="entry name" value="Aldehyde Dehydrogenase, Chain A, domain 1"/>
    <property type="match status" value="1"/>
</dbReference>
<keyword evidence="3 5" id="KW-0560">Oxidoreductase</keyword>
<dbReference type="PROSITE" id="PS00687">
    <property type="entry name" value="ALDEHYDE_DEHYDR_GLU"/>
    <property type="match status" value="1"/>
</dbReference>
<comment type="caution">
    <text evidence="7">The sequence shown here is derived from an EMBL/GenBank/DDBJ whole genome shotgun (WGS) entry which is preliminary data.</text>
</comment>
<accession>A0A2S5RDP4</accession>
<evidence type="ECO:0000259" key="6">
    <source>
        <dbReference type="Pfam" id="PF00171"/>
    </source>
</evidence>